<dbReference type="InterPro" id="IPR036388">
    <property type="entry name" value="WH-like_DNA-bd_sf"/>
</dbReference>
<dbReference type="Pfam" id="PF09339">
    <property type="entry name" value="HTH_IclR"/>
    <property type="match status" value="1"/>
</dbReference>
<dbReference type="Pfam" id="PF01614">
    <property type="entry name" value="IclR_C"/>
    <property type="match status" value="1"/>
</dbReference>
<dbReference type="SUPFAM" id="SSF55781">
    <property type="entry name" value="GAF domain-like"/>
    <property type="match status" value="1"/>
</dbReference>
<keyword evidence="1" id="KW-0805">Transcription regulation</keyword>
<evidence type="ECO:0000313" key="6">
    <source>
        <dbReference type="EMBL" id="EWH11956.1"/>
    </source>
</evidence>
<reference evidence="6 7" key="1">
    <citation type="journal article" date="2014" name="Genome Announc.">
        <title>Draft Genome Sequence of the Agar-Degrading Bacterium Catenovulum sp. Strain DS-2, Isolated from Intestines of Haliotis diversicolor.</title>
        <authorList>
            <person name="Shan D."/>
            <person name="Li X."/>
            <person name="Gu Z."/>
            <person name="Wei G."/>
            <person name="Gao Z."/>
            <person name="Shao Z."/>
        </authorList>
    </citation>
    <scope>NUCLEOTIDE SEQUENCE [LARGE SCALE GENOMIC DNA]</scope>
    <source>
        <strain evidence="6 7">DS-2</strain>
    </source>
</reference>
<dbReference type="OrthoDB" id="9807558at2"/>
<dbReference type="GO" id="GO:0045892">
    <property type="term" value="P:negative regulation of DNA-templated transcription"/>
    <property type="evidence" value="ECO:0007669"/>
    <property type="project" value="TreeGrafter"/>
</dbReference>
<dbReference type="InterPro" id="IPR029016">
    <property type="entry name" value="GAF-like_dom_sf"/>
</dbReference>
<dbReference type="InterPro" id="IPR014757">
    <property type="entry name" value="Tscrpt_reg_IclR_C"/>
</dbReference>
<dbReference type="PANTHER" id="PTHR30136:SF7">
    <property type="entry name" value="HTH-TYPE TRANSCRIPTIONAL REGULATOR KDGR-RELATED"/>
    <property type="match status" value="1"/>
</dbReference>
<dbReference type="SUPFAM" id="SSF46785">
    <property type="entry name" value="Winged helix' DNA-binding domain"/>
    <property type="match status" value="1"/>
</dbReference>
<evidence type="ECO:0000313" key="7">
    <source>
        <dbReference type="Proteomes" id="UP000019276"/>
    </source>
</evidence>
<dbReference type="eggNOG" id="COG1414">
    <property type="taxonomic scope" value="Bacteria"/>
</dbReference>
<evidence type="ECO:0000256" key="2">
    <source>
        <dbReference type="ARBA" id="ARBA00023125"/>
    </source>
</evidence>
<dbReference type="PANTHER" id="PTHR30136">
    <property type="entry name" value="HELIX-TURN-HELIX TRANSCRIPTIONAL REGULATOR, ICLR FAMILY"/>
    <property type="match status" value="1"/>
</dbReference>
<dbReference type="GO" id="GO:0003700">
    <property type="term" value="F:DNA-binding transcription factor activity"/>
    <property type="evidence" value="ECO:0007669"/>
    <property type="project" value="TreeGrafter"/>
</dbReference>
<keyword evidence="7" id="KW-1185">Reference proteome</keyword>
<dbReference type="PATRIC" id="fig|1328313.3.peg.455"/>
<dbReference type="EMBL" id="ARZY01000002">
    <property type="protein sequence ID" value="EWH11956.1"/>
    <property type="molecule type" value="Genomic_DNA"/>
</dbReference>
<dbReference type="AlphaFoldDB" id="W7QJ99"/>
<dbReference type="SMART" id="SM00346">
    <property type="entry name" value="HTH_ICLR"/>
    <property type="match status" value="1"/>
</dbReference>
<sequence length="257" mass="28779">MESNSKKYSAPALEKGLDILELLSKDNSVLNKVSVAERLGRSSAEIYRMLLVLEERGYIEKDEEAEGYRISRKLLQLGTEQEPIKELLEFSAPIMRNLCLETTMSCHIAVQSNEQLVVISRSEAPSVLSYSVRVGYRKPLIETASGRVLFAYQESVIKERWLDMFSKENSEDEIKSFIADSKKIAKQGYWKGPSSFVEGVTDLSAPILDGDTAIATLSVPHIQRRPEEVSVKKCIELLQSASEKISKAITLGIVKTF</sequence>
<dbReference type="PROSITE" id="PS51078">
    <property type="entry name" value="ICLR_ED"/>
    <property type="match status" value="1"/>
</dbReference>
<dbReference type="Proteomes" id="UP000019276">
    <property type="component" value="Unassembled WGS sequence"/>
</dbReference>
<organism evidence="6 7">
    <name type="scientific">Catenovulum agarivorans DS-2</name>
    <dbReference type="NCBI Taxonomy" id="1328313"/>
    <lineage>
        <taxon>Bacteria</taxon>
        <taxon>Pseudomonadati</taxon>
        <taxon>Pseudomonadota</taxon>
        <taxon>Gammaproteobacteria</taxon>
        <taxon>Alteromonadales</taxon>
        <taxon>Alteromonadaceae</taxon>
        <taxon>Catenovulum</taxon>
    </lineage>
</organism>
<accession>W7QJ99</accession>
<dbReference type="RefSeq" id="WP_035012975.1">
    <property type="nucleotide sequence ID" value="NZ_ARZY01000002.1"/>
</dbReference>
<dbReference type="Gene3D" id="1.10.10.10">
    <property type="entry name" value="Winged helix-like DNA-binding domain superfamily/Winged helix DNA-binding domain"/>
    <property type="match status" value="1"/>
</dbReference>
<dbReference type="InterPro" id="IPR050707">
    <property type="entry name" value="HTH_MetabolicPath_Reg"/>
</dbReference>
<dbReference type="STRING" id="1328313.DS2_02193"/>
<evidence type="ECO:0000256" key="3">
    <source>
        <dbReference type="ARBA" id="ARBA00023163"/>
    </source>
</evidence>
<feature type="domain" description="IclR-ED" evidence="5">
    <location>
        <begin position="73"/>
        <end position="251"/>
    </location>
</feature>
<comment type="caution">
    <text evidence="6">The sequence shown here is derived from an EMBL/GenBank/DDBJ whole genome shotgun (WGS) entry which is preliminary data.</text>
</comment>
<dbReference type="Gene3D" id="3.30.450.40">
    <property type="match status" value="1"/>
</dbReference>
<dbReference type="GO" id="GO:0003677">
    <property type="term" value="F:DNA binding"/>
    <property type="evidence" value="ECO:0007669"/>
    <property type="project" value="UniProtKB-KW"/>
</dbReference>
<gene>
    <name evidence="6" type="ORF">DS2_02193</name>
</gene>
<evidence type="ECO:0000256" key="1">
    <source>
        <dbReference type="ARBA" id="ARBA00023015"/>
    </source>
</evidence>
<evidence type="ECO:0000259" key="5">
    <source>
        <dbReference type="PROSITE" id="PS51078"/>
    </source>
</evidence>
<feature type="domain" description="HTH iclR-type" evidence="4">
    <location>
        <begin position="10"/>
        <end position="72"/>
    </location>
</feature>
<keyword evidence="2" id="KW-0238">DNA-binding</keyword>
<protein>
    <submittedName>
        <fullName evidence="6">IclR family transcriptional regulator</fullName>
    </submittedName>
</protein>
<proteinExistence type="predicted"/>
<keyword evidence="3" id="KW-0804">Transcription</keyword>
<dbReference type="InterPro" id="IPR036390">
    <property type="entry name" value="WH_DNA-bd_sf"/>
</dbReference>
<dbReference type="InterPro" id="IPR005471">
    <property type="entry name" value="Tscrpt_reg_IclR_N"/>
</dbReference>
<dbReference type="PROSITE" id="PS51077">
    <property type="entry name" value="HTH_ICLR"/>
    <property type="match status" value="1"/>
</dbReference>
<name>W7QJ99_9ALTE</name>
<evidence type="ECO:0000259" key="4">
    <source>
        <dbReference type="PROSITE" id="PS51077"/>
    </source>
</evidence>